<dbReference type="SMART" id="SM00854">
    <property type="entry name" value="PGA_cap"/>
    <property type="match status" value="1"/>
</dbReference>
<dbReference type="OrthoDB" id="9810718at2"/>
<evidence type="ECO:0000259" key="2">
    <source>
        <dbReference type="SMART" id="SM00854"/>
    </source>
</evidence>
<dbReference type="AlphaFoldDB" id="A0A3R8TE51"/>
<dbReference type="RefSeq" id="WP_125242106.1">
    <property type="nucleotide sequence ID" value="NZ_RSED01000003.1"/>
</dbReference>
<proteinExistence type="inferred from homology"/>
<dbReference type="EMBL" id="RSED01000003">
    <property type="protein sequence ID" value="RRS05538.1"/>
    <property type="molecule type" value="Genomic_DNA"/>
</dbReference>
<name>A0A3R8TE51_9BURK</name>
<organism evidence="3 4">
    <name type="scientific">Aquabacterium soli</name>
    <dbReference type="NCBI Taxonomy" id="2493092"/>
    <lineage>
        <taxon>Bacteria</taxon>
        <taxon>Pseudomonadati</taxon>
        <taxon>Pseudomonadota</taxon>
        <taxon>Betaproteobacteria</taxon>
        <taxon>Burkholderiales</taxon>
        <taxon>Aquabacterium</taxon>
    </lineage>
</organism>
<feature type="domain" description="Capsule synthesis protein CapA" evidence="2">
    <location>
        <begin position="53"/>
        <end position="266"/>
    </location>
</feature>
<dbReference type="PANTHER" id="PTHR33393:SF13">
    <property type="entry name" value="PGA BIOSYNTHESIS PROTEIN CAPA"/>
    <property type="match status" value="1"/>
</dbReference>
<dbReference type="InterPro" id="IPR019079">
    <property type="entry name" value="Capsule_synth_CapA"/>
</dbReference>
<dbReference type="SUPFAM" id="SSF56300">
    <property type="entry name" value="Metallo-dependent phosphatases"/>
    <property type="match status" value="1"/>
</dbReference>
<comment type="caution">
    <text evidence="3">The sequence shown here is derived from an EMBL/GenBank/DDBJ whole genome shotgun (WGS) entry which is preliminary data.</text>
</comment>
<comment type="similarity">
    <text evidence="1">Belongs to the CapA family.</text>
</comment>
<evidence type="ECO:0000313" key="4">
    <source>
        <dbReference type="Proteomes" id="UP000269265"/>
    </source>
</evidence>
<keyword evidence="4" id="KW-1185">Reference proteome</keyword>
<protein>
    <recommendedName>
        <fullName evidence="2">Capsule synthesis protein CapA domain-containing protein</fullName>
    </recommendedName>
</protein>
<reference evidence="3 4" key="1">
    <citation type="submission" date="2018-12" db="EMBL/GenBank/DDBJ databases">
        <title>The whole draft genome of Aquabacterium sp. SJQ9.</title>
        <authorList>
            <person name="Sun L."/>
            <person name="Gao X."/>
            <person name="Chen W."/>
            <person name="Huang K."/>
        </authorList>
    </citation>
    <scope>NUCLEOTIDE SEQUENCE [LARGE SCALE GENOMIC DNA]</scope>
    <source>
        <strain evidence="3 4">SJQ9</strain>
    </source>
</reference>
<evidence type="ECO:0000313" key="3">
    <source>
        <dbReference type="EMBL" id="RRS05538.1"/>
    </source>
</evidence>
<dbReference type="InterPro" id="IPR029052">
    <property type="entry name" value="Metallo-depent_PP-like"/>
</dbReference>
<dbReference type="Pfam" id="PF09587">
    <property type="entry name" value="PGA_cap"/>
    <property type="match status" value="2"/>
</dbReference>
<dbReference type="InterPro" id="IPR052169">
    <property type="entry name" value="CW_Biosynth-Accessory"/>
</dbReference>
<gene>
    <name evidence="3" type="ORF">EIP75_04850</name>
</gene>
<dbReference type="PANTHER" id="PTHR33393">
    <property type="entry name" value="POLYGLUTAMINE SYNTHESIS ACCESSORY PROTEIN RV0574C-RELATED"/>
    <property type="match status" value="1"/>
</dbReference>
<evidence type="ECO:0000256" key="1">
    <source>
        <dbReference type="ARBA" id="ARBA00005662"/>
    </source>
</evidence>
<dbReference type="Proteomes" id="UP000269265">
    <property type="component" value="Unassembled WGS sequence"/>
</dbReference>
<sequence>MDWIRAFTAKPYPPREAFGLVWRNLAGASFRNPHALRFTPRHTRLNEIQPQLTLGLGGDVMSMFGKALRFAPEVASFFSPCDKVLLNFEGVITEQRQISPDQKHTRPILGALDGLASRDKLVLSLANNHTGDFGEDECRRSLTLLQAEGFTAFGLTESPFIDLHERLRVATGTRWSNREGRHLAWLRDPVQFVRPGAFNLLYPHWGYELEVYPRQDLVAQMDAWLTRFDAVVGHHSHTPQPITVQRGADGLQRLAAYSLGDLCFGMAYARLPTFKYYAYGLIARATLGPLVSNPDRWAIGDLSWSFVECRPLGKGQGFEVVLRDQIPLFNARDIPSATAAHRPAQATG</sequence>
<accession>A0A3R8TE51</accession>